<dbReference type="InterPro" id="IPR008579">
    <property type="entry name" value="UGlyAH_Cupin_dom"/>
</dbReference>
<dbReference type="InterPro" id="IPR011051">
    <property type="entry name" value="RmlC_Cupin_sf"/>
</dbReference>
<feature type="domain" description="(S)-ureidoglycine aminohydrolase cupin" evidence="1">
    <location>
        <begin position="44"/>
        <end position="113"/>
    </location>
</feature>
<accession>A0A3B0FDU3</accession>
<dbReference type="EMBL" id="RBNH01000029">
    <property type="protein sequence ID" value="RKO19962.1"/>
    <property type="molecule type" value="Genomic_DNA"/>
</dbReference>
<sequence>MSTATAEQIDIARADWPEPVEIAAERVIAGTPVASTLVLEDGASYQLGLWRVTSGEFHTDHAGYLEYIHIVTGSGQLVDQAGAVTELSPGKTVLMQPGWKGRWVVKETITKVYTIINAPQQNDPPS</sequence>
<dbReference type="InterPro" id="IPR014710">
    <property type="entry name" value="RmlC-like_jellyroll"/>
</dbReference>
<reference evidence="3" key="2">
    <citation type="submission" date="2018-10" db="EMBL/GenBank/DDBJ databases">
        <authorList>
            <person name="Wang Y."/>
            <person name="Wang J."/>
            <person name="Yang X."/>
            <person name="Wang Z."/>
            <person name="Huang Y."/>
        </authorList>
    </citation>
    <scope>NUCLEOTIDE SEQUENCE [LARGE SCALE GENOMIC DNA]</scope>
    <source>
        <strain evidence="3">J015</strain>
    </source>
</reference>
<dbReference type="Gene3D" id="2.60.120.10">
    <property type="entry name" value="Jelly Rolls"/>
    <property type="match status" value="1"/>
</dbReference>
<evidence type="ECO:0000313" key="3">
    <source>
        <dbReference type="Proteomes" id="UP000273159"/>
    </source>
</evidence>
<dbReference type="PANTHER" id="PTHR40943">
    <property type="entry name" value="CYTOPLASMIC PROTEIN-RELATED"/>
    <property type="match status" value="1"/>
</dbReference>
<organism evidence="2 3">
    <name type="scientific">Pseudarthrobacter phenanthrenivorans</name>
    <name type="common">Arthrobacter phenanthrenivorans</name>
    <dbReference type="NCBI Taxonomy" id="361575"/>
    <lineage>
        <taxon>Bacteria</taxon>
        <taxon>Bacillati</taxon>
        <taxon>Actinomycetota</taxon>
        <taxon>Actinomycetes</taxon>
        <taxon>Micrococcales</taxon>
        <taxon>Micrococcaceae</taxon>
        <taxon>Pseudarthrobacter</taxon>
    </lineage>
</organism>
<evidence type="ECO:0000259" key="1">
    <source>
        <dbReference type="Pfam" id="PF05899"/>
    </source>
</evidence>
<dbReference type="SUPFAM" id="SSF51182">
    <property type="entry name" value="RmlC-like cupins"/>
    <property type="match status" value="1"/>
</dbReference>
<name>A0A3B0FDU3_PSEPS</name>
<dbReference type="Proteomes" id="UP000273159">
    <property type="component" value="Unassembled WGS sequence"/>
</dbReference>
<evidence type="ECO:0000313" key="2">
    <source>
        <dbReference type="EMBL" id="RKO19962.1"/>
    </source>
</evidence>
<gene>
    <name evidence="2" type="ORF">D7Z96_19665</name>
</gene>
<comment type="caution">
    <text evidence="2">The sequence shown here is derived from an EMBL/GenBank/DDBJ whole genome shotgun (WGS) entry which is preliminary data.</text>
</comment>
<dbReference type="PANTHER" id="PTHR40943:SF1">
    <property type="entry name" value="CYTOPLASMIC PROTEIN"/>
    <property type="match status" value="1"/>
</dbReference>
<dbReference type="Pfam" id="PF05899">
    <property type="entry name" value="Cupin_3"/>
    <property type="match status" value="1"/>
</dbReference>
<proteinExistence type="predicted"/>
<dbReference type="AlphaFoldDB" id="A0A3B0FDU3"/>
<protein>
    <submittedName>
        <fullName evidence="2">DUF861 domain-containing protein</fullName>
    </submittedName>
</protein>
<dbReference type="RefSeq" id="WP_120693660.1">
    <property type="nucleotide sequence ID" value="NZ_RBNH01000029.1"/>
</dbReference>
<reference evidence="2 3" key="1">
    <citation type="submission" date="2018-10" db="EMBL/GenBank/DDBJ databases">
        <title>Genome-guide identification and characterization of bacteria that degrade polycyclic aromatic hydrocarbons and resist hexavalent chromium simultaneously.</title>
        <authorList>
            <person name="Feng H."/>
        </authorList>
    </citation>
    <scope>NUCLEOTIDE SEQUENCE [LARGE SCALE GENOMIC DNA]</scope>
    <source>
        <strain evidence="2 3">J015</strain>
    </source>
</reference>